<dbReference type="PANTHER" id="PTHR47249:SF1">
    <property type="entry name" value="VACUOLAR PROTEIN 8"/>
    <property type="match status" value="1"/>
</dbReference>
<sequence length="3787" mass="407977">MAEAEAKRVAKREEKREEKRPAKEEERERRWNASSRNQDVQRSANLRGTRRKVIAGERGLGGKIMASVLESLVARGRRVRNYRDQREVCFGLADLSTDQSVHDRLVRKGGISTLSNLLATAQDAEAQQFAALGIANTSSSRALCEEIVQLDGLAEGLIEYVANEKGDSLTRQYSAMALGNLLAELSTHTFAIDLRQDLLPKKTRAVLEEQETIGEDELLSRTKQAADIKATVTLAEGCVVALITMLRNCCDAKELESGKYALFALSNVASNELYHSSIVEEGGKLFVSMACSEDPDTQRHALACVRSLCVSVGNRVSMIEQGMLDPLVLLSRSNDDDIVQEVACALNCLSSEDENKEEVSYRSLANLINMLMSGDGAVEIHACGAIANLLEVLDIHNRFVEEKGLPPLISLCSSSDRSCRLEATRAVANLSSNPEMTHMLVEEDSIGPLVKSIAQDGDGGRFAALAVANLTTDAPNLFHIAQAGAIPHMADFISCASNSIDGRRYCALAIANITACEAFHSVVLEGRGVEALFSLANTCDTVSMQNISIGLSNLSANTANHRPIVGMGGLQPIIALAYDTNVIVHRNAAAALRGFSATGNINMKIVQEGGLEPLSRLLLSQDCAVLQETTACLCNLSLGDENKFEICKSGAVAPLITLVGSEDSFVAQCACECLANVAEMNDNQEAISKEGAIIPCIKAMRSRHIEVMRESSRLLSNLSACDSPFAADQIIKNRGHDLLISFLLNQDVNCQRNGAFGIGNLCTHDHHRVALMDAGVLEPLVTLARSGKVELEIRRFCMLALANFASSFKTHDAFMSHHSAKMLVSFSNSTDAELRNYAAFTVAKLAANSNLTEIISDEGGLEPVLFLARSDDMRVQKHTLKALTTLSFVECNKEAICTVLPLISDFINDKSDVNYSQLACCAVANLAEAAQNLTCIALHGCIPLIVEALDSPSEAVQREAARAVGNVSVNIDYCEDLIRHGAAPRLISIFQSRNCECQKMVALALSNLSVNILSHPDLITSGIITLVRTECLASLDPKRFSDHETVRFCILTICNLMGNENNHSIMVDFIDILNDFTKHRDAKIRQHAVLAVSNLFTNPDIKQRLIEVKAMDASVAFSFPPTTLDAVNSQYQAIAGLHGVSKNPELRVSLLRRGALEPLTLAAQGNNKFSCVEVQREAAATLSNLALAEPNRLLLSKSGALPALISLLKGADFLCQALSGKALANLAESDHVHDLMITRNCLFPMRELIEQETHIDVKREISRCVALFASNPKTHSHLLELSIVKSILALTSLAGDDCCERYVSLAIANLALVEKNHGPLLEAKAVETLLTLDQSDDIETLRGVAFALHSFSANTRNLVRLEATNVVETVVYLSRSGDRDIELQSILIAKYLCAREASREALVSLRGVEALLSLAASSDVEVRREAAAALRNMSISDTTKIAIMQENSGLGIIMRLCRDEDPEVVHQALGVIASIAEHSGNTAAMVKDGVLSHLNFSLLRETIPVIREVSRALANLSSNAQNAIAIANSGALGHLINALTSPDLLTQRFAAMAVSNLAAEGGNSIRIIRVEGGLGPLISLVRQADRKLIDQQSQQYALSCIANIAACHEIHSELLDGECVELSTTMLKSTDLDLRANAMLCLANLASNKATHGDLGNLHIAELTNNLNCNGRLVQLWTISLLRGLSTNPGYRDEIISCDTLSLLLSFVHRDDREIKLEVLSTLCNLSLGGCLGDKAKAVLAAVDMQTMLAFLCNSSDSTHTVFASLAIGNVASNADLHATVLESKALDSMLGLSDSVDFETKRCIAYAVCNLSSDEEKRPMIIEMGGLHSIIFLCSTGDRGDMMAALSTIRGMASLPEARRTILEEGILSTLSSCMSVRDHGLRQAITSIQILLSLNEENKADIIRSDEMETFVELADDDNDVVTTSQFCHCIGNISENRELHKDVLRVVASELLADRLCSHTNLSVALNATRIVSNLASNFDVHDLLVTPSLIGSMTGNTSRRVDLARASVLALANLCLNPNVHAGLPLGKLVKVFSDVLQREAQQDGLLGHAVESKCYACLAVCAICQDPPILLKIIETGIISSLIALLESSDADLKRHVVFTLNRLSALTAAREQMAQLEAGPRILSKQASLGSCERTVTYSIGVSRNLCEEEAHRNQMVAHDVVSLLSESCITAHGVERSREAVTTLCLLSLHSKEARLQIVSMMSNQMSELAQSQDVETSRFALAVLANCAADPSLCKKGVPLVPAVLPLLASDCLEITRESSRALAALLSAAESHDYVLQHGMKLIATNGKLQDKECAYNSSAAFRKLSSNTKSHEVFFSESSFINAVIELADHSSLDVQIQSAAALRDIASNENYKLALKEAGVVCLTTKLAAATSVTGLRTVAFGIIRQLSIPMVLKQVLVDSGIIAIMGESVSYLGNDDGDVDMAYQIASALANLAEHAAAKVKLVNMGVAELLVSLVSKPDSPDSNREVARCFALLSSAPENTAVMVGTPLPSIVKLLHSSAEETCCYSASALSNIAAGNDRNQASIAESGAIPSLIRLLASSYGSCQLASCKTLCRLASKLHANKASIFQYGGLGALFQRLSSTTGGAVVDETKEIDVAVASSMTLCNLSTLVECQSEFVPHLPKLLGLISRPLHLQKNSLMILCNLTTNNDIIEHLSRHISPSILLDVIALNSDCRLYATMVLSNLASRQDFCLKIVQYQHSLQILTSSVLTGSNIGANRAALLALYNISTCESSATLFVDALKQVVKLCSCPDVLSRRYALMILANVALNEAARPSATRGGGLQAAVMALKDVDMTCRRFACICLANMGIERTTQSQIVVHGGLPFIMTLMCQVDDDETKGCALLCLSNLAANEANHASMMRLGALKAFADKNQRLNYVLSTLCTANLCANPELLTRVGKDGMKSLIRLSKSKDTRLVIIALGSLRRLGLIRENRDILLSEGIVDVLAGACEEMATLDILQEVASCFCNLSLSASLRFPLAQTAVTYIHHMLSRGGDNETVMCCLGTIANLAESAKTHQLLKNIHLLDSITSELKSDDTNIARESARAIANLLSSRDIHPHVTRQGLAHILELSRSSCKECQYLAAICLRKLAPTKTAQIPLITNGLPSLASLALLTTKDNLMTKIQAMTALRDLCANENHNDAFFSAGIPNVLVKIVQECDRQLEALGVGALRHLSRNKRIKEAFSSSGIAQSVVRCVAWANEDLRSQIAGLFANLSEWRETHGTLLSQGVVQAIPQLVITATDYGGSGEGGRNVMLQDEINQDCARTLANFCSNEERKPAVFKSGGLDTLIKLSACKDEVTNRYAATAIHFLSSSTEVQNSLATEEGAPFPLLEFSNSNLLDYQRAAASAFASMSANQAGQRLILKKGGIPKVIRLCYHPDPAVRGNAVHSTANLSSSPKVLPFVLKGGCVEAIKAVVATSDDKVDILRDATRALSAMSTDTAAQEAMVAQEIPRTLSKLAKKPDLPTQRFAALALCNLCVGTRDQKELVVKQGVLRMLLFLLRYPDLDMERCASLSIAGLTLGSDRNKAEVMDNDFVRPLLEAITYPDARMCQASLLSLNCIALGDLSESKELILKNGMNPLLALLLKSGDDGEVMHVGMYLLGTIFQIPSILDAIMDEQSDCIIGLIASQTGTGSIETKRASAYILCLLCETPKHHDERLIPIAVSLASLVDNETKNYASACLAFLASSPGFRMKLVESGNAMALLKLAENIATHAHLAEEGGINALLKLGRSKSAGEISRYKAAMTVGTMAKESATQIILDDRKQILKK</sequence>
<evidence type="ECO:0000256" key="4">
    <source>
        <dbReference type="ARBA" id="ARBA00022737"/>
    </source>
</evidence>
<feature type="compositionally biased region" description="Basic and acidic residues" evidence="9">
    <location>
        <begin position="1"/>
        <end position="31"/>
    </location>
</feature>
<comment type="similarity">
    <text evidence="2">Belongs to the beta-catenin family.</text>
</comment>
<keyword evidence="3" id="KW-0926">Vacuole</keyword>
<keyword evidence="6" id="KW-0449">Lipoprotein</keyword>
<keyword evidence="4" id="KW-0677">Repeat</keyword>
<protein>
    <recommendedName>
        <fullName evidence="7">Vacuolar protein 8</fullName>
    </recommendedName>
</protein>
<dbReference type="OrthoDB" id="1683831at2759"/>
<keyword evidence="11" id="KW-1185">Reference proteome</keyword>
<feature type="region of interest" description="Disordered" evidence="9">
    <location>
        <begin position="1"/>
        <end position="47"/>
    </location>
</feature>
<evidence type="ECO:0000256" key="3">
    <source>
        <dbReference type="ARBA" id="ARBA00022554"/>
    </source>
</evidence>
<dbReference type="Pfam" id="PF00514">
    <property type="entry name" value="Arm"/>
    <property type="match status" value="3"/>
</dbReference>
<dbReference type="PROSITE" id="PS50176">
    <property type="entry name" value="ARM_REPEAT"/>
    <property type="match status" value="7"/>
</dbReference>
<dbReference type="PANTHER" id="PTHR47249">
    <property type="entry name" value="VACUOLAR PROTEIN 8"/>
    <property type="match status" value="1"/>
</dbReference>
<dbReference type="InterPro" id="IPR016024">
    <property type="entry name" value="ARM-type_fold"/>
</dbReference>
<feature type="repeat" description="ARM" evidence="8">
    <location>
        <begin position="609"/>
        <end position="651"/>
    </location>
</feature>
<feature type="repeat" description="ARM" evidence="8">
    <location>
        <begin position="650"/>
        <end position="692"/>
    </location>
</feature>
<reference evidence="10 11" key="1">
    <citation type="journal article" date="2012" name="Genome Biol.">
        <title>Genome and low-iron response of an oceanic diatom adapted to chronic iron limitation.</title>
        <authorList>
            <person name="Lommer M."/>
            <person name="Specht M."/>
            <person name="Roy A.S."/>
            <person name="Kraemer L."/>
            <person name="Andreson R."/>
            <person name="Gutowska M.A."/>
            <person name="Wolf J."/>
            <person name="Bergner S.V."/>
            <person name="Schilhabel M.B."/>
            <person name="Klostermeier U.C."/>
            <person name="Beiko R.G."/>
            <person name="Rosenstiel P."/>
            <person name="Hippler M."/>
            <person name="Laroche J."/>
        </authorList>
    </citation>
    <scope>NUCLEOTIDE SEQUENCE [LARGE SCALE GENOMIC DNA]</scope>
    <source>
        <strain evidence="10 11">CCMP1005</strain>
    </source>
</reference>
<evidence type="ECO:0000256" key="7">
    <source>
        <dbReference type="ARBA" id="ARBA00026209"/>
    </source>
</evidence>
<dbReference type="EMBL" id="AGNL01028287">
    <property type="protein sequence ID" value="EJK57420.1"/>
    <property type="molecule type" value="Genomic_DNA"/>
</dbReference>
<feature type="repeat" description="ARM" evidence="8">
    <location>
        <begin position="2499"/>
        <end position="2541"/>
    </location>
</feature>
<comment type="subcellular location">
    <subcellularLocation>
        <location evidence="1">Vacuole membrane</location>
        <topology evidence="1">Lipid-anchor</topology>
    </subcellularLocation>
</comment>
<evidence type="ECO:0000256" key="6">
    <source>
        <dbReference type="ARBA" id="ARBA00023288"/>
    </source>
</evidence>
<organism evidence="10 11">
    <name type="scientific">Thalassiosira oceanica</name>
    <name type="common">Marine diatom</name>
    <dbReference type="NCBI Taxonomy" id="159749"/>
    <lineage>
        <taxon>Eukaryota</taxon>
        <taxon>Sar</taxon>
        <taxon>Stramenopiles</taxon>
        <taxon>Ochrophyta</taxon>
        <taxon>Bacillariophyta</taxon>
        <taxon>Coscinodiscophyceae</taxon>
        <taxon>Thalassiosirophycidae</taxon>
        <taxon>Thalassiosirales</taxon>
        <taxon>Thalassiosiraceae</taxon>
        <taxon>Thalassiosira</taxon>
    </lineage>
</organism>
<dbReference type="GO" id="GO:0005774">
    <property type="term" value="C:vacuolar membrane"/>
    <property type="evidence" value="ECO:0007669"/>
    <property type="project" value="UniProtKB-SubCell"/>
</dbReference>
<dbReference type="eggNOG" id="KOG0166">
    <property type="taxonomic scope" value="Eukaryota"/>
</dbReference>
<dbReference type="OMA" id="IAFALCN"/>
<evidence type="ECO:0000313" key="11">
    <source>
        <dbReference type="Proteomes" id="UP000266841"/>
    </source>
</evidence>
<evidence type="ECO:0000256" key="8">
    <source>
        <dbReference type="PROSITE-ProRule" id="PRU00259"/>
    </source>
</evidence>
<comment type="caution">
    <text evidence="10">The sequence shown here is derived from an EMBL/GenBank/DDBJ whole genome shotgun (WGS) entry which is preliminary data.</text>
</comment>
<feature type="repeat" description="ARM" evidence="8">
    <location>
        <begin position="1406"/>
        <end position="1448"/>
    </location>
</feature>
<dbReference type="SMART" id="SM00185">
    <property type="entry name" value="ARM"/>
    <property type="match status" value="53"/>
</dbReference>
<dbReference type="GO" id="GO:0043495">
    <property type="term" value="F:protein-membrane adaptor activity"/>
    <property type="evidence" value="ECO:0007669"/>
    <property type="project" value="InterPro"/>
</dbReference>
<name>K0RWP8_THAOC</name>
<feature type="repeat" description="ARM" evidence="8">
    <location>
        <begin position="1154"/>
        <end position="1200"/>
    </location>
</feature>
<feature type="repeat" description="ARM" evidence="8">
    <location>
        <begin position="322"/>
        <end position="359"/>
    </location>
</feature>
<dbReference type="SUPFAM" id="SSF48371">
    <property type="entry name" value="ARM repeat"/>
    <property type="match status" value="14"/>
</dbReference>
<dbReference type="Proteomes" id="UP000266841">
    <property type="component" value="Unassembled WGS sequence"/>
</dbReference>
<dbReference type="Gene3D" id="1.25.10.10">
    <property type="entry name" value="Leucine-rich Repeat Variant"/>
    <property type="match status" value="17"/>
</dbReference>
<proteinExistence type="inferred from homology"/>
<gene>
    <name evidence="10" type="ORF">THAOC_22537</name>
</gene>
<dbReference type="InterPro" id="IPR000225">
    <property type="entry name" value="Armadillo"/>
</dbReference>
<evidence type="ECO:0000256" key="1">
    <source>
        <dbReference type="ARBA" id="ARBA00004592"/>
    </source>
</evidence>
<feature type="compositionally biased region" description="Polar residues" evidence="9">
    <location>
        <begin position="32"/>
        <end position="46"/>
    </location>
</feature>
<dbReference type="eggNOG" id="KOG4224">
    <property type="taxonomic scope" value="Eukaryota"/>
</dbReference>
<keyword evidence="5" id="KW-0472">Membrane</keyword>
<evidence type="ECO:0000256" key="2">
    <source>
        <dbReference type="ARBA" id="ARBA00005462"/>
    </source>
</evidence>
<evidence type="ECO:0000256" key="9">
    <source>
        <dbReference type="SAM" id="MobiDB-lite"/>
    </source>
</evidence>
<accession>K0RWP8</accession>
<evidence type="ECO:0000256" key="5">
    <source>
        <dbReference type="ARBA" id="ARBA00023136"/>
    </source>
</evidence>
<dbReference type="GO" id="GO:0071562">
    <property type="term" value="P:nucleus-vacuole junction assembly"/>
    <property type="evidence" value="ECO:0007669"/>
    <property type="project" value="InterPro"/>
</dbReference>
<feature type="repeat" description="ARM" evidence="8">
    <location>
        <begin position="3424"/>
        <end position="3468"/>
    </location>
</feature>
<evidence type="ECO:0000313" key="10">
    <source>
        <dbReference type="EMBL" id="EJK57420.1"/>
    </source>
</evidence>
<dbReference type="InterPro" id="IPR045156">
    <property type="entry name" value="Vac8"/>
</dbReference>
<dbReference type="InterPro" id="IPR011989">
    <property type="entry name" value="ARM-like"/>
</dbReference>